<gene>
    <name evidence="1" type="ORF">JW886_06415</name>
</gene>
<dbReference type="AlphaFoldDB" id="A0AA45QSA5"/>
<name>A0AA45QSA5_9LACT</name>
<protein>
    <recommendedName>
        <fullName evidence="3">WxL domain-containing protein</fullName>
    </recommendedName>
</protein>
<keyword evidence="2" id="KW-1185">Reference proteome</keyword>
<organism evidence="1 2">
    <name type="scientific">Lactococcus taiwanensis</name>
    <dbReference type="NCBI Taxonomy" id="1151742"/>
    <lineage>
        <taxon>Bacteria</taxon>
        <taxon>Bacillati</taxon>
        <taxon>Bacillota</taxon>
        <taxon>Bacilli</taxon>
        <taxon>Lactobacillales</taxon>
        <taxon>Streptococcaceae</taxon>
        <taxon>Lactococcus</taxon>
    </lineage>
</organism>
<accession>A0AA45QSA5</accession>
<dbReference type="EMBL" id="CP070872">
    <property type="protein sequence ID" value="QSE77655.1"/>
    <property type="molecule type" value="Genomic_DNA"/>
</dbReference>
<evidence type="ECO:0000313" key="2">
    <source>
        <dbReference type="Proteomes" id="UP000663608"/>
    </source>
</evidence>
<proteinExistence type="predicted"/>
<dbReference type="Proteomes" id="UP000663608">
    <property type="component" value="Chromosome"/>
</dbReference>
<reference evidence="1 2" key="1">
    <citation type="submission" date="2021-02" db="EMBL/GenBank/DDBJ databases">
        <title>Complete genome sequence of Lactococcus lactis strain K_LL004.</title>
        <authorList>
            <person name="Kim H.B."/>
        </authorList>
    </citation>
    <scope>NUCLEOTIDE SEQUENCE [LARGE SCALE GENOMIC DNA]</scope>
    <source>
        <strain evidence="1 2">K_LL004</strain>
    </source>
</reference>
<sequence>MTAGLFILSFSQVRPSFLVQADTVVDNQNATANVFFNVTAPSANTWSITAGNFSFADQIISGGQVSVNSASDNPIVVTNLSGTNTAFSIQQRISDFTLSTNSTVLPVTAFNVTVGSSTDGKLVGAAAINIFKQNGEVLRSGNGANGKMTSGNVSAQLLVDGSTKAIAAGTYSATITSTIVAGP</sequence>
<evidence type="ECO:0008006" key="3">
    <source>
        <dbReference type="Google" id="ProtNLM"/>
    </source>
</evidence>
<evidence type="ECO:0000313" key="1">
    <source>
        <dbReference type="EMBL" id="QSE77655.1"/>
    </source>
</evidence>
<dbReference type="KEGG" id="lti:JW886_06415"/>